<accession>A0A7J8P0P0</accession>
<reference evidence="1 2" key="1">
    <citation type="journal article" date="2019" name="Genome Biol. Evol.">
        <title>Insights into the evolution of the New World diploid cottons (Gossypium, subgenus Houzingenia) based on genome sequencing.</title>
        <authorList>
            <person name="Grover C.E."/>
            <person name="Arick M.A. 2nd"/>
            <person name="Thrash A."/>
            <person name="Conover J.L."/>
            <person name="Sanders W.S."/>
            <person name="Peterson D.G."/>
            <person name="Frelichowski J.E."/>
            <person name="Scheffler J.A."/>
            <person name="Scheffler B.E."/>
            <person name="Wendel J.F."/>
        </authorList>
    </citation>
    <scope>NUCLEOTIDE SEQUENCE [LARGE SCALE GENOMIC DNA]</scope>
    <source>
        <strain evidence="1">8</strain>
        <tissue evidence="1">Leaf</tissue>
    </source>
</reference>
<evidence type="ECO:0008006" key="3">
    <source>
        <dbReference type="Google" id="ProtNLM"/>
    </source>
</evidence>
<dbReference type="AlphaFoldDB" id="A0A7J8P0P0"/>
<dbReference type="EMBL" id="JABEZZ010000003">
    <property type="protein sequence ID" value="MBA0582821.1"/>
    <property type="molecule type" value="Genomic_DNA"/>
</dbReference>
<proteinExistence type="predicted"/>
<sequence>MLRYLPKRFSIKVTFITEAKDLKSLAIDELIGSLQTFEINLEDVKRNKIKVGTAKVDDENLDGNLDTGLDEEFLKTYKVEANESLIAEELDNFVKVKKELVGTKLMLKKFNTRSSKLNEILAARKKEPIKGGLGFVAIGKAVMESPIVFVKASGLKEVSERPKPMFFKLSKKTVHSRK</sequence>
<feature type="non-terminal residue" evidence="1">
    <location>
        <position position="1"/>
    </location>
</feature>
<evidence type="ECO:0000313" key="2">
    <source>
        <dbReference type="Proteomes" id="UP000593578"/>
    </source>
</evidence>
<dbReference type="Proteomes" id="UP000593578">
    <property type="component" value="Unassembled WGS sequence"/>
</dbReference>
<comment type="caution">
    <text evidence="1">The sequence shown here is derived from an EMBL/GenBank/DDBJ whole genome shotgun (WGS) entry which is preliminary data.</text>
</comment>
<organism evidence="1 2">
    <name type="scientific">Gossypium raimondii</name>
    <name type="common">Peruvian cotton</name>
    <name type="synonym">Gossypium klotzschianum subsp. raimondii</name>
    <dbReference type="NCBI Taxonomy" id="29730"/>
    <lineage>
        <taxon>Eukaryota</taxon>
        <taxon>Viridiplantae</taxon>
        <taxon>Streptophyta</taxon>
        <taxon>Embryophyta</taxon>
        <taxon>Tracheophyta</taxon>
        <taxon>Spermatophyta</taxon>
        <taxon>Magnoliopsida</taxon>
        <taxon>eudicotyledons</taxon>
        <taxon>Gunneridae</taxon>
        <taxon>Pentapetalae</taxon>
        <taxon>rosids</taxon>
        <taxon>malvids</taxon>
        <taxon>Malvales</taxon>
        <taxon>Malvaceae</taxon>
        <taxon>Malvoideae</taxon>
        <taxon>Gossypium</taxon>
    </lineage>
</organism>
<gene>
    <name evidence="1" type="ORF">Gorai_024953</name>
</gene>
<protein>
    <recommendedName>
        <fullName evidence="3">Gag-pol polyprotein</fullName>
    </recommendedName>
</protein>
<name>A0A7J8P0P0_GOSRA</name>
<evidence type="ECO:0000313" key="1">
    <source>
        <dbReference type="EMBL" id="MBA0582821.1"/>
    </source>
</evidence>